<dbReference type="RefSeq" id="WP_301242770.1">
    <property type="nucleotide sequence ID" value="NZ_JAROCC010000004.1"/>
</dbReference>
<organism evidence="1 2">
    <name type="scientific">Sporosarcina highlanderae</name>
    <dbReference type="NCBI Taxonomy" id="3035916"/>
    <lineage>
        <taxon>Bacteria</taxon>
        <taxon>Bacillati</taxon>
        <taxon>Bacillota</taxon>
        <taxon>Bacilli</taxon>
        <taxon>Bacillales</taxon>
        <taxon>Caryophanaceae</taxon>
        <taxon>Sporosarcina</taxon>
    </lineage>
</organism>
<evidence type="ECO:0000313" key="2">
    <source>
        <dbReference type="Proteomes" id="UP001175097"/>
    </source>
</evidence>
<dbReference type="EMBL" id="JAROCC010000004">
    <property type="protein sequence ID" value="MDN4607225.1"/>
    <property type="molecule type" value="Genomic_DNA"/>
</dbReference>
<dbReference type="Proteomes" id="UP001175097">
    <property type="component" value="Unassembled WGS sequence"/>
</dbReference>
<comment type="caution">
    <text evidence="1">The sequence shown here is derived from an EMBL/GenBank/DDBJ whole genome shotgun (WGS) entry which is preliminary data.</text>
</comment>
<proteinExistence type="predicted"/>
<name>A0ABT8JQ01_9BACL</name>
<reference evidence="1" key="1">
    <citation type="submission" date="2023-03" db="EMBL/GenBank/DDBJ databases">
        <title>MT1 and MT2 Draft Genomes of Novel Species.</title>
        <authorList>
            <person name="Venkateswaran K."/>
        </authorList>
    </citation>
    <scope>NUCLEOTIDE SEQUENCE</scope>
    <source>
        <strain evidence="1">F6_3S_P_2</strain>
    </source>
</reference>
<gene>
    <name evidence="1" type="ORF">P5G49_06980</name>
</gene>
<keyword evidence="2" id="KW-1185">Reference proteome</keyword>
<sequence>MSSITFTNGVINLEDLQYEMNRNVKNYMIDTPNWSVAESNLKYLLSQTASFFYDFINSGERPTPNQYWFVFANLSSQLCFNYGAALYNQLSEDNVLGAEFEKVENALITAAMVMPNSNEQEFIQYLQMIEGTYVQSLLKQGTVAQMSLVEFVLSKNNNLDQNLINFFTNIRDNYIPIN</sequence>
<accession>A0ABT8JQ01</accession>
<protein>
    <submittedName>
        <fullName evidence="1">Uncharacterized protein</fullName>
    </submittedName>
</protein>
<evidence type="ECO:0000313" key="1">
    <source>
        <dbReference type="EMBL" id="MDN4607225.1"/>
    </source>
</evidence>